<feature type="transmembrane region" description="Helical" evidence="1">
    <location>
        <begin position="29"/>
        <end position="50"/>
    </location>
</feature>
<sequence length="93" mass="10698">MEEFILNLLEQIPLEDLIYTAVTILGEGLHSLLILLMILGMAFSGLCWLVNQIVKCVIIWCWERAKKIIINFLRNKKLHSSVKGEKVNVKSIF</sequence>
<proteinExistence type="predicted"/>
<dbReference type="EMBL" id="CP045273">
    <property type="protein sequence ID" value="QJX80025.1"/>
    <property type="molecule type" value="Genomic_DNA"/>
</dbReference>
<geneLocation type="plasmid" evidence="3">
    <name>pfdu301a</name>
</geneLocation>
<keyword evidence="1" id="KW-1133">Transmembrane helix</keyword>
<accession>A0A6M6E8V8</accession>
<evidence type="ECO:0000313" key="3">
    <source>
        <dbReference type="Proteomes" id="UP000501076"/>
    </source>
</evidence>
<dbReference type="AlphaFoldDB" id="A0A6M6E8V8"/>
<keyword evidence="1" id="KW-0812">Transmembrane</keyword>
<gene>
    <name evidence="2" type="ORF">FDZ14_28385</name>
</gene>
<evidence type="ECO:0000256" key="1">
    <source>
        <dbReference type="SAM" id="Phobius"/>
    </source>
</evidence>
<reference evidence="2 3" key="1">
    <citation type="submission" date="2019-10" db="EMBL/GenBank/DDBJ databases">
        <title>Complete genome sequences for adaption low water activity.</title>
        <authorList>
            <person name="Zhao L."/>
            <person name="Zhong J."/>
        </authorList>
    </citation>
    <scope>NUCLEOTIDE SEQUENCE [LARGE SCALE GENOMIC DNA]</scope>
    <source>
        <strain evidence="2 3">FDU301</strain>
        <plasmid evidence="3">pfdu301a</plasmid>
    </source>
</reference>
<name>A0A6M6E8V8_PRIMG</name>
<evidence type="ECO:0000313" key="2">
    <source>
        <dbReference type="EMBL" id="QJX80025.1"/>
    </source>
</evidence>
<keyword evidence="1" id="KW-0472">Membrane</keyword>
<protein>
    <submittedName>
        <fullName evidence="2">Uncharacterized protein</fullName>
    </submittedName>
</protein>
<organism evidence="2 3">
    <name type="scientific">Priestia megaterium</name>
    <name type="common">Bacillus megaterium</name>
    <dbReference type="NCBI Taxonomy" id="1404"/>
    <lineage>
        <taxon>Bacteria</taxon>
        <taxon>Bacillati</taxon>
        <taxon>Bacillota</taxon>
        <taxon>Bacilli</taxon>
        <taxon>Bacillales</taxon>
        <taxon>Bacillaceae</taxon>
        <taxon>Priestia</taxon>
    </lineage>
</organism>
<dbReference type="Proteomes" id="UP000501076">
    <property type="component" value="Plasmid pFDU301A"/>
</dbReference>
<dbReference type="RefSeq" id="WP_171778009.1">
    <property type="nucleotide sequence ID" value="NZ_CP045273.1"/>
</dbReference>
<keyword evidence="2" id="KW-0614">Plasmid</keyword>